<dbReference type="RefSeq" id="WP_137336855.1">
    <property type="nucleotide sequence ID" value="NZ_CP040078.1"/>
</dbReference>
<protein>
    <submittedName>
        <fullName evidence="1">GYD domain-containing protein</fullName>
    </submittedName>
</protein>
<name>A0A4P8J045_9BURK</name>
<dbReference type="KEGG" id="tvl:FAZ95_34440"/>
<proteinExistence type="predicted"/>
<evidence type="ECO:0000313" key="2">
    <source>
        <dbReference type="Proteomes" id="UP000298656"/>
    </source>
</evidence>
<reference evidence="1 2" key="1">
    <citation type="submission" date="2019-05" db="EMBL/GenBank/DDBJ databases">
        <title>Burkholderia sp. DHOD12, isolated from subtropical forest soil.</title>
        <authorList>
            <person name="Gao Z.-H."/>
            <person name="Qiu L.-H."/>
        </authorList>
    </citation>
    <scope>NUCLEOTIDE SEQUENCE [LARGE SCALE GENOMIC DNA]</scope>
    <source>
        <strain evidence="1 2">DHOD12</strain>
    </source>
</reference>
<keyword evidence="2" id="KW-1185">Reference proteome</keyword>
<organism evidence="1 2">
    <name type="scientific">Trinickia violacea</name>
    <dbReference type="NCBI Taxonomy" id="2571746"/>
    <lineage>
        <taxon>Bacteria</taxon>
        <taxon>Pseudomonadati</taxon>
        <taxon>Pseudomonadota</taxon>
        <taxon>Betaproteobacteria</taxon>
        <taxon>Burkholderiales</taxon>
        <taxon>Burkholderiaceae</taxon>
        <taxon>Trinickia</taxon>
    </lineage>
</organism>
<dbReference type="EMBL" id="CP040078">
    <property type="protein sequence ID" value="QCP54087.1"/>
    <property type="molecule type" value="Genomic_DNA"/>
</dbReference>
<dbReference type="AlphaFoldDB" id="A0A4P8J045"/>
<sequence>MATYVILSKFTDQGIRAVKNTSQRAAQAAEMAKSFGCELTNVYWTLGDYDVVLTVTAPDDQSLCAFGLAIGSLGNVKTQTLRAFTKDEIGAILAKLP</sequence>
<dbReference type="OrthoDB" id="5243930at2"/>
<gene>
    <name evidence="1" type="ORF">FAZ95_34440</name>
</gene>
<dbReference type="Proteomes" id="UP000298656">
    <property type="component" value="Chromosome 2"/>
</dbReference>
<evidence type="ECO:0000313" key="1">
    <source>
        <dbReference type="EMBL" id="QCP54087.1"/>
    </source>
</evidence>
<dbReference type="InterPro" id="IPR014845">
    <property type="entry name" value="GYD/TTHA1554"/>
</dbReference>
<accession>A0A4P8J045</accession>
<dbReference type="Pfam" id="PF08734">
    <property type="entry name" value="GYD"/>
    <property type="match status" value="1"/>
</dbReference>